<dbReference type="InterPro" id="IPR004839">
    <property type="entry name" value="Aminotransferase_I/II_large"/>
</dbReference>
<organism evidence="5 6">
    <name type="scientific">Methylotenera mobilis</name>
    <dbReference type="NCBI Taxonomy" id="359408"/>
    <lineage>
        <taxon>Bacteria</taxon>
        <taxon>Pseudomonadati</taxon>
        <taxon>Pseudomonadota</taxon>
        <taxon>Betaproteobacteria</taxon>
        <taxon>Nitrosomonadales</taxon>
        <taxon>Methylophilaceae</taxon>
        <taxon>Methylotenera</taxon>
    </lineage>
</organism>
<name>A0A351R9W2_9PROT</name>
<evidence type="ECO:0000256" key="3">
    <source>
        <dbReference type="RuleBase" id="RU000481"/>
    </source>
</evidence>
<dbReference type="InterPro" id="IPR015424">
    <property type="entry name" value="PyrdxlP-dep_Trfase"/>
</dbReference>
<dbReference type="GO" id="GO:0008483">
    <property type="term" value="F:transaminase activity"/>
    <property type="evidence" value="ECO:0007669"/>
    <property type="project" value="UniProtKB-KW"/>
</dbReference>
<dbReference type="AlphaFoldDB" id="A0A351R9W2"/>
<feature type="non-terminal residue" evidence="5">
    <location>
        <position position="244"/>
    </location>
</feature>
<dbReference type="Gene3D" id="3.90.1150.10">
    <property type="entry name" value="Aspartate Aminotransferase, domain 1"/>
    <property type="match status" value="1"/>
</dbReference>
<protein>
    <recommendedName>
        <fullName evidence="3">Aminotransferase</fullName>
        <ecNumber evidence="3">2.6.1.-</ecNumber>
    </recommendedName>
</protein>
<evidence type="ECO:0000313" key="6">
    <source>
        <dbReference type="Proteomes" id="UP000264313"/>
    </source>
</evidence>
<sequence>MLEHGGNLSAAVTRYGIPLENWLDLSTGINPNHYPIADIPPHQWHQLPNDEDGLVNIAANYYGCQSLLPTSGSQAALQALPTLRSLGTIAMLKPMYQEHAYAWQRYGHQVLSFNDLNDEHILNKADVVLLCNPNNPTGKQFPTQALLSLHAKLANRGGWLVVDEAFMDATPEHSIALHSHLDGLFVLRSLGKFFGLAGARVGFMLAADEQLKKLQESLGPWTLTGPSRFIAKQALQDTAWQENT</sequence>
<dbReference type="InterPro" id="IPR015421">
    <property type="entry name" value="PyrdxlP-dep_Trfase_major"/>
</dbReference>
<keyword evidence="3" id="KW-0808">Transferase</keyword>
<proteinExistence type="inferred from homology"/>
<evidence type="ECO:0000259" key="4">
    <source>
        <dbReference type="Pfam" id="PF00155"/>
    </source>
</evidence>
<keyword evidence="2" id="KW-0663">Pyridoxal phosphate</keyword>
<evidence type="ECO:0000313" key="5">
    <source>
        <dbReference type="EMBL" id="HBA08833.1"/>
    </source>
</evidence>
<evidence type="ECO:0000256" key="2">
    <source>
        <dbReference type="ARBA" id="ARBA00022898"/>
    </source>
</evidence>
<dbReference type="InterPro" id="IPR004838">
    <property type="entry name" value="NHTrfase_class1_PyrdxlP-BS"/>
</dbReference>
<accession>A0A351R9W2</accession>
<comment type="caution">
    <text evidence="5">The sequence shown here is derived from an EMBL/GenBank/DDBJ whole genome shotgun (WGS) entry which is preliminary data.</text>
</comment>
<dbReference type="GO" id="GO:0030170">
    <property type="term" value="F:pyridoxal phosphate binding"/>
    <property type="evidence" value="ECO:0007669"/>
    <property type="project" value="InterPro"/>
</dbReference>
<dbReference type="GO" id="GO:0016829">
    <property type="term" value="F:lyase activity"/>
    <property type="evidence" value="ECO:0007669"/>
    <property type="project" value="UniProtKB-KW"/>
</dbReference>
<dbReference type="CDD" id="cd00609">
    <property type="entry name" value="AAT_like"/>
    <property type="match status" value="1"/>
</dbReference>
<dbReference type="Pfam" id="PF00155">
    <property type="entry name" value="Aminotran_1_2"/>
    <property type="match status" value="1"/>
</dbReference>
<dbReference type="PANTHER" id="PTHR42885:SF1">
    <property type="entry name" value="THREONINE-PHOSPHATE DECARBOXYLASE"/>
    <property type="match status" value="1"/>
</dbReference>
<comment type="cofactor">
    <cofactor evidence="1 3">
        <name>pyridoxal 5'-phosphate</name>
        <dbReference type="ChEBI" id="CHEBI:597326"/>
    </cofactor>
</comment>
<dbReference type="EC" id="2.6.1.-" evidence="3"/>
<reference evidence="5 6" key="1">
    <citation type="journal article" date="2018" name="Nat. Biotechnol.">
        <title>A standardized bacterial taxonomy based on genome phylogeny substantially revises the tree of life.</title>
        <authorList>
            <person name="Parks D.H."/>
            <person name="Chuvochina M."/>
            <person name="Waite D.W."/>
            <person name="Rinke C."/>
            <person name="Skarshewski A."/>
            <person name="Chaumeil P.A."/>
            <person name="Hugenholtz P."/>
        </authorList>
    </citation>
    <scope>NUCLEOTIDE SEQUENCE [LARGE SCALE GENOMIC DNA]</scope>
    <source>
        <strain evidence="5">UBA9958</strain>
    </source>
</reference>
<dbReference type="STRING" id="1132855.GCA_000384255_02628"/>
<comment type="similarity">
    <text evidence="3">Belongs to the class-I pyridoxal-phosphate-dependent aminotransferase family.</text>
</comment>
<dbReference type="PROSITE" id="PS00105">
    <property type="entry name" value="AA_TRANSFER_CLASS_1"/>
    <property type="match status" value="1"/>
</dbReference>
<dbReference type="EMBL" id="DNAA01000102">
    <property type="protein sequence ID" value="HBA08833.1"/>
    <property type="molecule type" value="Genomic_DNA"/>
</dbReference>
<dbReference type="Proteomes" id="UP000264313">
    <property type="component" value="Unassembled WGS sequence"/>
</dbReference>
<dbReference type="SUPFAM" id="SSF53383">
    <property type="entry name" value="PLP-dependent transferases"/>
    <property type="match status" value="1"/>
</dbReference>
<dbReference type="PANTHER" id="PTHR42885">
    <property type="entry name" value="HISTIDINOL-PHOSPHATE AMINOTRANSFERASE-RELATED"/>
    <property type="match status" value="1"/>
</dbReference>
<dbReference type="Gene3D" id="3.40.640.10">
    <property type="entry name" value="Type I PLP-dependent aspartate aminotransferase-like (Major domain)"/>
    <property type="match status" value="1"/>
</dbReference>
<dbReference type="InterPro" id="IPR015422">
    <property type="entry name" value="PyrdxlP-dep_Trfase_small"/>
</dbReference>
<feature type="domain" description="Aminotransferase class I/classII large" evidence="4">
    <location>
        <begin position="65"/>
        <end position="239"/>
    </location>
</feature>
<keyword evidence="5" id="KW-0456">Lyase</keyword>
<keyword evidence="3" id="KW-0032">Aminotransferase</keyword>
<gene>
    <name evidence="5" type="ORF">DCW48_04150</name>
</gene>
<evidence type="ECO:0000256" key="1">
    <source>
        <dbReference type="ARBA" id="ARBA00001933"/>
    </source>
</evidence>